<proteinExistence type="predicted"/>
<protein>
    <submittedName>
        <fullName evidence="2">Uncharacterized protein DUF1127</fullName>
    </submittedName>
</protein>
<evidence type="ECO:0000313" key="3">
    <source>
        <dbReference type="EMBL" id="SSA50599.1"/>
    </source>
</evidence>
<reference evidence="3" key="1">
    <citation type="submission" date="2016-10" db="EMBL/GenBank/DDBJ databases">
        <authorList>
            <person name="Cai Z."/>
        </authorList>
    </citation>
    <scope>NUCLEOTIDE SEQUENCE [LARGE SCALE GENOMIC DNA]</scope>
    <source>
        <strain evidence="3">DSM 25227</strain>
    </source>
</reference>
<accession>A0A2Y9B8Q0</accession>
<dbReference type="EMBL" id="QGDJ01000014">
    <property type="protein sequence ID" value="PWJ13273.1"/>
    <property type="molecule type" value="Genomic_DNA"/>
</dbReference>
<reference evidence="2 4" key="3">
    <citation type="submission" date="2018-03" db="EMBL/GenBank/DDBJ databases">
        <title>Genomic Encyclopedia of Archaeal and Bacterial Type Strains, Phase II (KMG-II): from individual species to whole genera.</title>
        <authorList>
            <person name="Goeker M."/>
        </authorList>
    </citation>
    <scope>NUCLEOTIDE SEQUENCE [LARGE SCALE GENOMIC DNA]</scope>
    <source>
        <strain evidence="2 4">DSM 25227</strain>
    </source>
</reference>
<feature type="domain" description="YjiS-like" evidence="1">
    <location>
        <begin position="26"/>
        <end position="61"/>
    </location>
</feature>
<dbReference type="InterPro" id="IPR009506">
    <property type="entry name" value="YjiS-like"/>
</dbReference>
<evidence type="ECO:0000313" key="5">
    <source>
        <dbReference type="Proteomes" id="UP000251571"/>
    </source>
</evidence>
<evidence type="ECO:0000313" key="4">
    <source>
        <dbReference type="Proteomes" id="UP000245839"/>
    </source>
</evidence>
<dbReference type="Proteomes" id="UP000245839">
    <property type="component" value="Unassembled WGS sequence"/>
</dbReference>
<dbReference type="Pfam" id="PF06568">
    <property type="entry name" value="YjiS-like"/>
    <property type="match status" value="1"/>
</dbReference>
<dbReference type="OrthoDB" id="8244198at2"/>
<sequence length="74" mass="8353">MANTAFGSSIRTDALRHDFGARLSALREAWGRWRLYRRTHAELSKLSNRDLADLGLNRSMIKSIAMDAAYGKRG</sequence>
<dbReference type="Proteomes" id="UP000251571">
    <property type="component" value="Unassembled WGS sequence"/>
</dbReference>
<evidence type="ECO:0000259" key="1">
    <source>
        <dbReference type="Pfam" id="PF06568"/>
    </source>
</evidence>
<gene>
    <name evidence="2" type="ORF">BCF38_11436</name>
    <name evidence="3" type="ORF">SAMN05421539_11436</name>
</gene>
<evidence type="ECO:0000313" key="2">
    <source>
        <dbReference type="EMBL" id="PWJ13273.1"/>
    </source>
</evidence>
<organism evidence="3 5">
    <name type="scientific">Jannaschia seohaensis</name>
    <dbReference type="NCBI Taxonomy" id="475081"/>
    <lineage>
        <taxon>Bacteria</taxon>
        <taxon>Pseudomonadati</taxon>
        <taxon>Pseudomonadota</taxon>
        <taxon>Alphaproteobacteria</taxon>
        <taxon>Rhodobacterales</taxon>
        <taxon>Roseobacteraceae</taxon>
        <taxon>Jannaschia</taxon>
    </lineage>
</organism>
<reference evidence="5" key="2">
    <citation type="submission" date="2016-10" db="EMBL/GenBank/DDBJ databases">
        <authorList>
            <person name="Varghese N."/>
            <person name="Submissions S."/>
        </authorList>
    </citation>
    <scope>NUCLEOTIDE SEQUENCE [LARGE SCALE GENOMIC DNA]</scope>
    <source>
        <strain evidence="5">DSM 25227</strain>
    </source>
</reference>
<name>A0A2Y9B8Q0_9RHOB</name>
<dbReference type="AlphaFoldDB" id="A0A2Y9B8Q0"/>
<dbReference type="EMBL" id="UETC01000014">
    <property type="protein sequence ID" value="SSA50599.1"/>
    <property type="molecule type" value="Genomic_DNA"/>
</dbReference>
<keyword evidence="4" id="KW-1185">Reference proteome</keyword>